<organism evidence="1 2">
    <name type="scientific">Salinicoccus halitifaciens</name>
    <dbReference type="NCBI Taxonomy" id="1073415"/>
    <lineage>
        <taxon>Bacteria</taxon>
        <taxon>Bacillati</taxon>
        <taxon>Bacillota</taxon>
        <taxon>Bacilli</taxon>
        <taxon>Bacillales</taxon>
        <taxon>Staphylococcaceae</taxon>
        <taxon>Salinicoccus</taxon>
    </lineage>
</organism>
<dbReference type="Proteomes" id="UP001549019">
    <property type="component" value="Unassembled WGS sequence"/>
</dbReference>
<proteinExistence type="predicted"/>
<sequence>MINKILVCGTILSNVLLAKILMLTIYHHFTVKKELDALKNQNPSS</sequence>
<keyword evidence="2" id="KW-1185">Reference proteome</keyword>
<evidence type="ECO:0000313" key="2">
    <source>
        <dbReference type="Proteomes" id="UP001549019"/>
    </source>
</evidence>
<accession>A0ABV2EA38</accession>
<comment type="caution">
    <text evidence="1">The sequence shown here is derived from an EMBL/GenBank/DDBJ whole genome shotgun (WGS) entry which is preliminary data.</text>
</comment>
<gene>
    <name evidence="1" type="ORF">ABHD89_001687</name>
</gene>
<protein>
    <submittedName>
        <fullName evidence="1">Uncharacterized protein</fullName>
    </submittedName>
</protein>
<dbReference type="RefSeq" id="WP_230822170.1">
    <property type="nucleotide sequence ID" value="NZ_JAJNCU010000005.1"/>
</dbReference>
<name>A0ABV2EA38_9STAP</name>
<reference evidence="1 2" key="1">
    <citation type="submission" date="2024-05" db="EMBL/GenBank/DDBJ databases">
        <title>Genomic Encyclopedia of Type Strains, Phase IV (KMG-IV): sequencing the most valuable type-strain genomes for metagenomic binning, comparative biology and taxonomic classification.</title>
        <authorList>
            <person name="Goeker M."/>
        </authorList>
    </citation>
    <scope>NUCLEOTIDE SEQUENCE [LARGE SCALE GENOMIC DNA]</scope>
    <source>
        <strain evidence="1 2">DSM 25286</strain>
    </source>
</reference>
<evidence type="ECO:0000313" key="1">
    <source>
        <dbReference type="EMBL" id="MET3111272.1"/>
    </source>
</evidence>
<dbReference type="EMBL" id="JBDZDV010000004">
    <property type="protein sequence ID" value="MET3111272.1"/>
    <property type="molecule type" value="Genomic_DNA"/>
</dbReference>